<protein>
    <submittedName>
        <fullName evidence="13">Bifunctional inhibitor/lipid-transfer protein/seed storage 2S albumin superfamily protein</fullName>
    </submittedName>
</protein>
<evidence type="ECO:0000256" key="10">
    <source>
        <dbReference type="ARBA" id="ARBA00023288"/>
    </source>
</evidence>
<keyword evidence="9" id="KW-0325">Glycoprotein</keyword>
<dbReference type="InterPro" id="IPR043325">
    <property type="entry name" value="LTSS"/>
</dbReference>
<dbReference type="InterPro" id="IPR000528">
    <property type="entry name" value="Plant_nsLTP"/>
</dbReference>
<evidence type="ECO:0000256" key="11">
    <source>
        <dbReference type="SAM" id="SignalP"/>
    </source>
</evidence>
<keyword evidence="3" id="KW-0813">Transport</keyword>
<evidence type="ECO:0000256" key="6">
    <source>
        <dbReference type="ARBA" id="ARBA00022729"/>
    </source>
</evidence>
<proteinExistence type="inferred from homology"/>
<dbReference type="GO" id="GO:0005886">
    <property type="term" value="C:plasma membrane"/>
    <property type="evidence" value="ECO:0007669"/>
    <property type="project" value="UniProtKB-SubCell"/>
</dbReference>
<evidence type="ECO:0000256" key="3">
    <source>
        <dbReference type="ARBA" id="ARBA00022448"/>
    </source>
</evidence>
<dbReference type="InterPro" id="IPR036312">
    <property type="entry name" value="Bifun_inhib/LTP/seed_sf"/>
</dbReference>
<dbReference type="SMART" id="SM00499">
    <property type="entry name" value="AAI"/>
    <property type="match status" value="1"/>
</dbReference>
<dbReference type="AlphaFoldDB" id="A0A7J0ERN7"/>
<accession>A0A7J0ERN7</accession>
<dbReference type="EMBL" id="BJWL01000006">
    <property type="protein sequence ID" value="GFY89154.1"/>
    <property type="molecule type" value="Genomic_DNA"/>
</dbReference>
<sequence>MAMNTMTLLLSVLAISVVSNAGSPAPAVDCSTVVVSMADCLTYVTGASSVTKPEGNCCSGLKTVLKSNPQCLCETFKNSAQFGITLNVTKALSLPAACHVSAPSVSNCGLSLVAGAVPAATPASAVSPIPGGPTSSAGGNDLAPAPAPMMASSATPTFSVGSFLAALLAASFSFI</sequence>
<evidence type="ECO:0000313" key="14">
    <source>
        <dbReference type="Proteomes" id="UP000585474"/>
    </source>
</evidence>
<evidence type="ECO:0000256" key="2">
    <source>
        <dbReference type="ARBA" id="ARBA00009748"/>
    </source>
</evidence>
<feature type="chain" id="PRO_5029548401" evidence="11">
    <location>
        <begin position="22"/>
        <end position="175"/>
    </location>
</feature>
<evidence type="ECO:0000313" key="13">
    <source>
        <dbReference type="EMBL" id="GFY89154.1"/>
    </source>
</evidence>
<keyword evidence="14" id="KW-1185">Reference proteome</keyword>
<name>A0A7J0ERN7_9ERIC</name>
<dbReference type="PANTHER" id="PTHR33044">
    <property type="entry name" value="BIFUNCTIONAL INHIBITOR/LIPID-TRANSFER PROTEIN/SEED STORAGE 2S ALBUMIN SUPERFAMILY PROTEIN-RELATED"/>
    <property type="match status" value="1"/>
</dbReference>
<dbReference type="Gene3D" id="1.10.110.10">
    <property type="entry name" value="Plant lipid-transfer and hydrophobic proteins"/>
    <property type="match status" value="1"/>
</dbReference>
<keyword evidence="5" id="KW-0336">GPI-anchor</keyword>
<dbReference type="OrthoDB" id="659547at2759"/>
<keyword evidence="10" id="KW-0449">Lipoprotein</keyword>
<comment type="subcellular location">
    <subcellularLocation>
        <location evidence="1">Cell membrane</location>
        <topology evidence="1">Lipid-anchor</topology>
        <topology evidence="1">GPI-anchor</topology>
    </subcellularLocation>
</comment>
<gene>
    <name evidence="13" type="ORF">Acr_06g0010940</name>
</gene>
<dbReference type="InterPro" id="IPR016140">
    <property type="entry name" value="Bifunc_inhib/LTP/seed_store"/>
</dbReference>
<dbReference type="Pfam" id="PF14368">
    <property type="entry name" value="LTP_2"/>
    <property type="match status" value="1"/>
</dbReference>
<dbReference type="SUPFAM" id="SSF47699">
    <property type="entry name" value="Bifunctional inhibitor/lipid-transfer protein/seed storage 2S albumin"/>
    <property type="match status" value="1"/>
</dbReference>
<keyword evidence="6 11" id="KW-0732">Signal</keyword>
<dbReference type="GO" id="GO:0008289">
    <property type="term" value="F:lipid binding"/>
    <property type="evidence" value="ECO:0007669"/>
    <property type="project" value="UniProtKB-KW"/>
</dbReference>
<keyword evidence="5" id="KW-0472">Membrane</keyword>
<evidence type="ECO:0000256" key="5">
    <source>
        <dbReference type="ARBA" id="ARBA00022622"/>
    </source>
</evidence>
<dbReference type="GO" id="GO:0098552">
    <property type="term" value="C:side of membrane"/>
    <property type="evidence" value="ECO:0007669"/>
    <property type="project" value="UniProtKB-KW"/>
</dbReference>
<keyword evidence="4" id="KW-1003">Cell membrane</keyword>
<evidence type="ECO:0000256" key="7">
    <source>
        <dbReference type="ARBA" id="ARBA00023121"/>
    </source>
</evidence>
<evidence type="ECO:0000256" key="4">
    <source>
        <dbReference type="ARBA" id="ARBA00022475"/>
    </source>
</evidence>
<comment type="similarity">
    <text evidence="2">Belongs to the plant LTP family.</text>
</comment>
<dbReference type="CDD" id="cd00010">
    <property type="entry name" value="AAI_LTSS"/>
    <property type="match status" value="1"/>
</dbReference>
<keyword evidence="8" id="KW-1015">Disulfide bond</keyword>
<dbReference type="GO" id="GO:0006869">
    <property type="term" value="P:lipid transport"/>
    <property type="evidence" value="ECO:0007669"/>
    <property type="project" value="InterPro"/>
</dbReference>
<feature type="signal peptide" evidence="11">
    <location>
        <begin position="1"/>
        <end position="21"/>
    </location>
</feature>
<keyword evidence="7" id="KW-0446">Lipid-binding</keyword>
<evidence type="ECO:0000256" key="9">
    <source>
        <dbReference type="ARBA" id="ARBA00023180"/>
    </source>
</evidence>
<feature type="domain" description="Bifunctional inhibitor/plant lipid transfer protein/seed storage helical" evidence="12">
    <location>
        <begin position="30"/>
        <end position="108"/>
    </location>
</feature>
<dbReference type="FunFam" id="1.10.110.10:FF:000001">
    <property type="entry name" value="Bifunctional inhibitor/lipid-transfer protein/seed storage 2S albumin superfamily protein"/>
    <property type="match status" value="1"/>
</dbReference>
<reference evidence="13 14" key="1">
    <citation type="submission" date="2019-07" db="EMBL/GenBank/DDBJ databases">
        <title>De Novo Assembly of kiwifruit Actinidia rufa.</title>
        <authorList>
            <person name="Sugita-Konishi S."/>
            <person name="Sato K."/>
            <person name="Mori E."/>
            <person name="Abe Y."/>
            <person name="Kisaki G."/>
            <person name="Hamano K."/>
            <person name="Suezawa K."/>
            <person name="Otani M."/>
            <person name="Fukuda T."/>
            <person name="Manabe T."/>
            <person name="Gomi K."/>
            <person name="Tabuchi M."/>
            <person name="Akimitsu K."/>
            <person name="Kataoka I."/>
        </authorList>
    </citation>
    <scope>NUCLEOTIDE SEQUENCE [LARGE SCALE GENOMIC DNA]</scope>
    <source>
        <strain evidence="14">cv. Fuchu</strain>
    </source>
</reference>
<dbReference type="PRINTS" id="PR00382">
    <property type="entry name" value="LIPIDTRNSFER"/>
</dbReference>
<evidence type="ECO:0000259" key="12">
    <source>
        <dbReference type="SMART" id="SM00499"/>
    </source>
</evidence>
<comment type="caution">
    <text evidence="13">The sequence shown here is derived from an EMBL/GenBank/DDBJ whole genome shotgun (WGS) entry which is preliminary data.</text>
</comment>
<organism evidence="13 14">
    <name type="scientific">Actinidia rufa</name>
    <dbReference type="NCBI Taxonomy" id="165716"/>
    <lineage>
        <taxon>Eukaryota</taxon>
        <taxon>Viridiplantae</taxon>
        <taxon>Streptophyta</taxon>
        <taxon>Embryophyta</taxon>
        <taxon>Tracheophyta</taxon>
        <taxon>Spermatophyta</taxon>
        <taxon>Magnoliopsida</taxon>
        <taxon>eudicotyledons</taxon>
        <taxon>Gunneridae</taxon>
        <taxon>Pentapetalae</taxon>
        <taxon>asterids</taxon>
        <taxon>Ericales</taxon>
        <taxon>Actinidiaceae</taxon>
        <taxon>Actinidia</taxon>
    </lineage>
</organism>
<evidence type="ECO:0000256" key="1">
    <source>
        <dbReference type="ARBA" id="ARBA00004609"/>
    </source>
</evidence>
<dbReference type="Proteomes" id="UP000585474">
    <property type="component" value="Unassembled WGS sequence"/>
</dbReference>
<evidence type="ECO:0000256" key="8">
    <source>
        <dbReference type="ARBA" id="ARBA00023157"/>
    </source>
</evidence>